<evidence type="ECO:0000259" key="5">
    <source>
        <dbReference type="PROSITE" id="PS50977"/>
    </source>
</evidence>
<feature type="domain" description="HTH tetR-type" evidence="5">
    <location>
        <begin position="11"/>
        <end position="71"/>
    </location>
</feature>
<keyword evidence="1" id="KW-0805">Transcription regulation</keyword>
<dbReference type="InterPro" id="IPR001647">
    <property type="entry name" value="HTH_TetR"/>
</dbReference>
<reference evidence="6 7" key="1">
    <citation type="submission" date="2021-07" db="EMBL/GenBank/DDBJ databases">
        <title>Whole Genome Sequence of Nocardia Iowensis.</title>
        <authorList>
            <person name="Lamm A."/>
            <person name="Collins-Fairclough A.M."/>
            <person name="Bunk B."/>
            <person name="Sproer C."/>
        </authorList>
    </citation>
    <scope>NUCLEOTIDE SEQUENCE [LARGE SCALE GENOMIC DNA]</scope>
    <source>
        <strain evidence="6 7">NRRL 5646</strain>
    </source>
</reference>
<dbReference type="InterPro" id="IPR050109">
    <property type="entry name" value="HTH-type_TetR-like_transc_reg"/>
</dbReference>
<organism evidence="6 7">
    <name type="scientific">Nocardia iowensis</name>
    <dbReference type="NCBI Taxonomy" id="204891"/>
    <lineage>
        <taxon>Bacteria</taxon>
        <taxon>Bacillati</taxon>
        <taxon>Actinomycetota</taxon>
        <taxon>Actinomycetes</taxon>
        <taxon>Mycobacteriales</taxon>
        <taxon>Nocardiaceae</taxon>
        <taxon>Nocardia</taxon>
    </lineage>
</organism>
<keyword evidence="7" id="KW-1185">Reference proteome</keyword>
<evidence type="ECO:0000256" key="1">
    <source>
        <dbReference type="ARBA" id="ARBA00023015"/>
    </source>
</evidence>
<protein>
    <submittedName>
        <fullName evidence="6">TetR/AcrR family transcriptional regulator</fullName>
    </submittedName>
</protein>
<dbReference type="EMBL" id="CP078145">
    <property type="protein sequence ID" value="QXN94235.1"/>
    <property type="molecule type" value="Genomic_DNA"/>
</dbReference>
<gene>
    <name evidence="6" type="ORF">KV110_14950</name>
</gene>
<accession>A0ABX8S0T2</accession>
<dbReference type="PANTHER" id="PTHR30055:SF234">
    <property type="entry name" value="HTH-TYPE TRANSCRIPTIONAL REGULATOR BETI"/>
    <property type="match status" value="1"/>
</dbReference>
<name>A0ABX8S0T2_NOCIO</name>
<dbReference type="PANTHER" id="PTHR30055">
    <property type="entry name" value="HTH-TYPE TRANSCRIPTIONAL REGULATOR RUTR"/>
    <property type="match status" value="1"/>
</dbReference>
<evidence type="ECO:0000256" key="3">
    <source>
        <dbReference type="ARBA" id="ARBA00023163"/>
    </source>
</evidence>
<dbReference type="RefSeq" id="WP_218476712.1">
    <property type="nucleotide sequence ID" value="NZ_BAABJN010000018.1"/>
</dbReference>
<feature type="DNA-binding region" description="H-T-H motif" evidence="4">
    <location>
        <begin position="34"/>
        <end position="53"/>
    </location>
</feature>
<evidence type="ECO:0000313" key="6">
    <source>
        <dbReference type="EMBL" id="QXN94235.1"/>
    </source>
</evidence>
<evidence type="ECO:0000256" key="2">
    <source>
        <dbReference type="ARBA" id="ARBA00023125"/>
    </source>
</evidence>
<evidence type="ECO:0000256" key="4">
    <source>
        <dbReference type="PROSITE-ProRule" id="PRU00335"/>
    </source>
</evidence>
<keyword evidence="2 4" id="KW-0238">DNA-binding</keyword>
<dbReference type="PROSITE" id="PS50977">
    <property type="entry name" value="HTH_TETR_2"/>
    <property type="match status" value="1"/>
</dbReference>
<sequence>MTTPRVRRPPDEARRLILDAAASLLAEGGVAAVQVRAVAARVGMTDAGVTHHFGNREKLLAELLRHGGRQLRTALQDVLAAWLDHGADLLELVESLEALYRRGYGELAVALRAAGWHDPGSGMLDPVVDALHRLRPPGSSIDETRHAVAALHQAMATEALYGSDFRRSAGLTGTAANDSTTHVHWWARQLHLALGTEPAQQNPRQPKSKSRR</sequence>
<dbReference type="Pfam" id="PF00440">
    <property type="entry name" value="TetR_N"/>
    <property type="match status" value="1"/>
</dbReference>
<keyword evidence="3" id="KW-0804">Transcription</keyword>
<proteinExistence type="predicted"/>
<evidence type="ECO:0000313" key="7">
    <source>
        <dbReference type="Proteomes" id="UP000694257"/>
    </source>
</evidence>
<dbReference type="Proteomes" id="UP000694257">
    <property type="component" value="Chromosome"/>
</dbReference>